<feature type="compositionally biased region" description="Acidic residues" evidence="1">
    <location>
        <begin position="13"/>
        <end position="30"/>
    </location>
</feature>
<keyword evidence="4" id="KW-1185">Reference proteome</keyword>
<feature type="region of interest" description="Disordered" evidence="1">
    <location>
        <begin position="1"/>
        <end position="51"/>
    </location>
</feature>
<protein>
    <submittedName>
        <fullName evidence="2 3">Uncharacterized protein</fullName>
    </submittedName>
</protein>
<evidence type="ECO:0000256" key="1">
    <source>
        <dbReference type="SAM" id="MobiDB-lite"/>
    </source>
</evidence>
<organism evidence="2">
    <name type="scientific">Sarcoptes scabiei</name>
    <name type="common">Itch mite</name>
    <name type="synonym">Acarus scabiei</name>
    <dbReference type="NCBI Taxonomy" id="52283"/>
    <lineage>
        <taxon>Eukaryota</taxon>
        <taxon>Metazoa</taxon>
        <taxon>Ecdysozoa</taxon>
        <taxon>Arthropoda</taxon>
        <taxon>Chelicerata</taxon>
        <taxon>Arachnida</taxon>
        <taxon>Acari</taxon>
        <taxon>Acariformes</taxon>
        <taxon>Sarcoptiformes</taxon>
        <taxon>Astigmata</taxon>
        <taxon>Psoroptidia</taxon>
        <taxon>Sarcoptoidea</taxon>
        <taxon>Sarcoptidae</taxon>
        <taxon>Sarcoptinae</taxon>
        <taxon>Sarcoptes</taxon>
    </lineage>
</organism>
<dbReference type="AlphaFoldDB" id="A0A834R611"/>
<dbReference type="EMBL" id="WVUK01000059">
    <property type="protein sequence ID" value="KAF7491559.1"/>
    <property type="molecule type" value="Genomic_DNA"/>
</dbReference>
<evidence type="ECO:0000313" key="2">
    <source>
        <dbReference type="EMBL" id="KAF7491559.1"/>
    </source>
</evidence>
<dbReference type="Proteomes" id="UP000070412">
    <property type="component" value="Unassembled WGS sequence"/>
</dbReference>
<dbReference type="EnsemblMetazoa" id="SSS_7807s_mrna">
    <property type="protein sequence ID" value="KAF7491559.1"/>
    <property type="gene ID" value="SSS_7807"/>
</dbReference>
<evidence type="ECO:0000313" key="3">
    <source>
        <dbReference type="EnsemblMetazoa" id="KAF7491559.1"/>
    </source>
</evidence>
<reference evidence="2" key="2">
    <citation type="submission" date="2020-01" db="EMBL/GenBank/DDBJ databases">
        <authorList>
            <person name="Korhonen P.K.K."/>
            <person name="Guangxu M.G."/>
            <person name="Wang T.W."/>
            <person name="Stroehlein A.J.S."/>
            <person name="Young N.D."/>
            <person name="Ang C.-S.A."/>
            <person name="Fernando D.W.F."/>
            <person name="Lu H.L."/>
            <person name="Taylor S.T."/>
            <person name="Ehtesham M.E.M."/>
            <person name="Najaraj S.H.N."/>
            <person name="Harsha G.H.G."/>
            <person name="Madugundu A.M."/>
            <person name="Renuse S.R."/>
            <person name="Holt D.H."/>
            <person name="Pandey A.P."/>
            <person name="Papenfuss A.P."/>
            <person name="Gasser R.B.G."/>
            <person name="Fischer K.F."/>
        </authorList>
    </citation>
    <scope>NUCLEOTIDE SEQUENCE</scope>
    <source>
        <strain evidence="2">SSS_KF_BRIS2020</strain>
    </source>
</reference>
<gene>
    <name evidence="2" type="ORF">SSS_7807</name>
</gene>
<reference evidence="4" key="1">
    <citation type="journal article" date="2020" name="PLoS Negl. Trop. Dis.">
        <title>High-quality nuclear genome for Sarcoptes scabiei-A critical resource for a neglected parasite.</title>
        <authorList>
            <person name="Korhonen P.K."/>
            <person name="Gasser R.B."/>
            <person name="Ma G."/>
            <person name="Wang T."/>
            <person name="Stroehlein A.J."/>
            <person name="Young N.D."/>
            <person name="Ang C.S."/>
            <person name="Fernando D.D."/>
            <person name="Lu H.C."/>
            <person name="Taylor S."/>
            <person name="Reynolds S.L."/>
            <person name="Mofiz E."/>
            <person name="Najaraj S.H."/>
            <person name="Gowda H."/>
            <person name="Madugundu A."/>
            <person name="Renuse S."/>
            <person name="Holt D."/>
            <person name="Pandey A."/>
            <person name="Papenfuss A.T."/>
            <person name="Fischer K."/>
        </authorList>
    </citation>
    <scope>NUCLEOTIDE SEQUENCE [LARGE SCALE GENOMIC DNA]</scope>
</reference>
<sequence>MDVPRIGIVDADAAADDDDDDGDDDGDGDGDYLRHHEQHHQQHRHHFLRPPLTILDAEYNDSKRWIDKQMR</sequence>
<reference evidence="3" key="3">
    <citation type="submission" date="2022-06" db="UniProtKB">
        <authorList>
            <consortium name="EnsemblMetazoa"/>
        </authorList>
    </citation>
    <scope>IDENTIFICATION</scope>
</reference>
<evidence type="ECO:0000313" key="4">
    <source>
        <dbReference type="Proteomes" id="UP000070412"/>
    </source>
</evidence>
<proteinExistence type="predicted"/>
<feature type="compositionally biased region" description="Basic residues" evidence="1">
    <location>
        <begin position="36"/>
        <end position="48"/>
    </location>
</feature>
<name>A0A834R611_SARSC</name>
<accession>A0A834R611</accession>